<dbReference type="GO" id="GO:0016995">
    <property type="term" value="F:cholesterol oxidase activity"/>
    <property type="evidence" value="ECO:0007669"/>
    <property type="project" value="UniProtKB-EC"/>
</dbReference>
<dbReference type="AlphaFoldDB" id="A0A7X0RKB7"/>
<keyword evidence="10" id="KW-0413">Isomerase</keyword>
<name>A0A7X0RKB7_9ACTN</name>
<evidence type="ECO:0000256" key="10">
    <source>
        <dbReference type="ARBA" id="ARBA00023235"/>
    </source>
</evidence>
<dbReference type="InterPro" id="IPR000172">
    <property type="entry name" value="GMC_OxRdtase_N"/>
</dbReference>
<evidence type="ECO:0000256" key="3">
    <source>
        <dbReference type="ARBA" id="ARBA00022548"/>
    </source>
</evidence>
<evidence type="ECO:0000313" key="17">
    <source>
        <dbReference type="EMBL" id="MBB6628820.1"/>
    </source>
</evidence>
<comment type="similarity">
    <text evidence="2">Belongs to the GMC oxidoreductase family.</text>
</comment>
<keyword evidence="18" id="KW-1185">Reference proteome</keyword>
<dbReference type="PANTHER" id="PTHR47470:SF1">
    <property type="entry name" value="FAD-DEPENDENT OXIDOREDUCTASE 2 FAD BINDING DOMAIN-CONTAINING PROTEIN"/>
    <property type="match status" value="1"/>
</dbReference>
<keyword evidence="6" id="KW-0560">Oxidoreductase</keyword>
<evidence type="ECO:0000256" key="6">
    <source>
        <dbReference type="ARBA" id="ARBA00023002"/>
    </source>
</evidence>
<evidence type="ECO:0000256" key="9">
    <source>
        <dbReference type="ARBA" id="ARBA00023221"/>
    </source>
</evidence>
<evidence type="ECO:0000256" key="7">
    <source>
        <dbReference type="ARBA" id="ARBA00023098"/>
    </source>
</evidence>
<dbReference type="GO" id="GO:0050660">
    <property type="term" value="F:flavin adenine dinucleotide binding"/>
    <property type="evidence" value="ECO:0007669"/>
    <property type="project" value="InterPro"/>
</dbReference>
<dbReference type="Pfam" id="PF00732">
    <property type="entry name" value="GMC_oxred_N"/>
    <property type="match status" value="1"/>
</dbReference>
<evidence type="ECO:0000256" key="8">
    <source>
        <dbReference type="ARBA" id="ARBA00023166"/>
    </source>
</evidence>
<dbReference type="InterPro" id="IPR017896">
    <property type="entry name" value="4Fe4S_Fe-S-bd"/>
</dbReference>
<comment type="pathway">
    <text evidence="12">Steroid metabolism; cholesterol degradation.</text>
</comment>
<dbReference type="GO" id="GO:0008203">
    <property type="term" value="P:cholesterol metabolic process"/>
    <property type="evidence" value="ECO:0007669"/>
    <property type="project" value="UniProtKB-KW"/>
</dbReference>
<dbReference type="InterPro" id="IPR036188">
    <property type="entry name" value="FAD/NAD-bd_sf"/>
</dbReference>
<dbReference type="Gene3D" id="3.50.50.60">
    <property type="entry name" value="FAD/NAD(P)-binding domain"/>
    <property type="match status" value="3"/>
</dbReference>
<keyword evidence="4" id="KW-0285">Flavoprotein</keyword>
<evidence type="ECO:0000256" key="1">
    <source>
        <dbReference type="ARBA" id="ARBA00001974"/>
    </source>
</evidence>
<keyword evidence="3" id="KW-0153">Cholesterol metabolism</keyword>
<evidence type="ECO:0000256" key="15">
    <source>
        <dbReference type="ARBA" id="ARBA00049778"/>
    </source>
</evidence>
<dbReference type="InterPro" id="IPR003953">
    <property type="entry name" value="FAD-dep_OxRdtase_2_FAD-bd"/>
</dbReference>
<evidence type="ECO:0000259" key="16">
    <source>
        <dbReference type="PROSITE" id="PS51379"/>
    </source>
</evidence>
<keyword evidence="5" id="KW-0274">FAD</keyword>
<evidence type="ECO:0000256" key="5">
    <source>
        <dbReference type="ARBA" id="ARBA00022827"/>
    </source>
</evidence>
<keyword evidence="8" id="KW-1207">Sterol metabolism</keyword>
<sequence>MSTAEQTFDYDVLVIGSGFGGSVTALRLTEKGYRVGVIEAGARFDDQDFAENSWDVKRYLFRPEVGCYGIQRIDALKDCLIVSGAGVGGGSLVYANTLYEPLPAFYTDKQWSHITDWKSELQPYYDQAKRMLGVVENPLRTPADDVMEQVATEMGVADTFHPTPVGVFFGGPGDEQGTTVPDPYFGGAGPARTSCVGCGECMSGCRHNAKNTLVKNYLYLAEQNGARVLPLTTVTRVAPRPDDVGGGYDVHVKFTKAKTGRASATRVLRAEQVVLAASSLGTQRLLHRMRDEGHLPRLSQRLGFLSRTNSESILGAIAPDTKVDYSQGIAITSSFHPDPDTHIEPCRYGKGSNFMSLMQTVLTDGDGPTPRWRTWLREMWSQRTNVANLYDVKHWSERTVIALVMQSLDNSITTYTKRVPGTQRRYLTSKQGHGVPNPTWIPAGNLAVRLMAKVMGGTAGGSIGEPFNKPLTAHFLGGCAIGDSVETGVIDPYQRVFGHPGLHVADGSAITANLGVNPSLTITAQAERAMSFWPNKGEQDARPALGAAYERIAPVTPAAPAVPYDAPAALRLPIVGVS</sequence>
<keyword evidence="9" id="KW-0753">Steroid metabolism</keyword>
<dbReference type="GO" id="GO:0004769">
    <property type="term" value="F:steroid Delta-isomerase activity"/>
    <property type="evidence" value="ECO:0007669"/>
    <property type="project" value="UniProtKB-EC"/>
</dbReference>
<protein>
    <recommendedName>
        <fullName evidence="14">Cholesterol oxidase</fullName>
        <ecNumber evidence="13">1.1.3.6</ecNumber>
        <ecNumber evidence="11">5.3.3.1</ecNumber>
    </recommendedName>
    <alternativeName>
        <fullName evidence="15">Cholesterol isomerase</fullName>
    </alternativeName>
</protein>
<evidence type="ECO:0000256" key="14">
    <source>
        <dbReference type="ARBA" id="ARBA00049744"/>
    </source>
</evidence>
<dbReference type="InterPro" id="IPR052542">
    <property type="entry name" value="Cholesterol_Oxidase"/>
</dbReference>
<evidence type="ECO:0000256" key="4">
    <source>
        <dbReference type="ARBA" id="ARBA00022630"/>
    </source>
</evidence>
<dbReference type="SUPFAM" id="SSF51905">
    <property type="entry name" value="FAD/NAD(P)-binding domain"/>
    <property type="match status" value="1"/>
</dbReference>
<dbReference type="PROSITE" id="PS51379">
    <property type="entry name" value="4FE4S_FER_2"/>
    <property type="match status" value="1"/>
</dbReference>
<comment type="cofactor">
    <cofactor evidence="1">
        <name>FAD</name>
        <dbReference type="ChEBI" id="CHEBI:57692"/>
    </cofactor>
</comment>
<evidence type="ECO:0000313" key="18">
    <source>
        <dbReference type="Proteomes" id="UP000523955"/>
    </source>
</evidence>
<evidence type="ECO:0000256" key="13">
    <source>
        <dbReference type="ARBA" id="ARBA00049723"/>
    </source>
</evidence>
<dbReference type="EC" id="5.3.3.1" evidence="11"/>
<feature type="domain" description="4Fe-4S ferredoxin-type" evidence="16">
    <location>
        <begin position="186"/>
        <end position="216"/>
    </location>
</feature>
<dbReference type="RefSeq" id="WP_185253835.1">
    <property type="nucleotide sequence ID" value="NZ_JACKXE010000001.1"/>
</dbReference>
<evidence type="ECO:0000256" key="2">
    <source>
        <dbReference type="ARBA" id="ARBA00010790"/>
    </source>
</evidence>
<dbReference type="Proteomes" id="UP000523955">
    <property type="component" value="Unassembled WGS sequence"/>
</dbReference>
<reference evidence="17 18" key="1">
    <citation type="submission" date="2020-08" db="EMBL/GenBank/DDBJ databases">
        <authorList>
            <person name="Seo M.-J."/>
        </authorList>
    </citation>
    <scope>NUCLEOTIDE SEQUENCE [LARGE SCALE GENOMIC DNA]</scope>
    <source>
        <strain evidence="17 18">KIGAM211</strain>
    </source>
</reference>
<dbReference type="PANTHER" id="PTHR47470">
    <property type="entry name" value="CHOLESTEROL OXIDASE"/>
    <property type="match status" value="1"/>
</dbReference>
<proteinExistence type="inferred from homology"/>
<gene>
    <name evidence="17" type="ORF">H5V45_15945</name>
</gene>
<evidence type="ECO:0000256" key="12">
    <source>
        <dbReference type="ARBA" id="ARBA00049645"/>
    </source>
</evidence>
<dbReference type="Pfam" id="PF00890">
    <property type="entry name" value="FAD_binding_2"/>
    <property type="match status" value="1"/>
</dbReference>
<dbReference type="InterPro" id="IPR007867">
    <property type="entry name" value="GMC_OxRtase_C"/>
</dbReference>
<evidence type="ECO:0000256" key="11">
    <source>
        <dbReference type="ARBA" id="ARBA00038856"/>
    </source>
</evidence>
<dbReference type="Pfam" id="PF05199">
    <property type="entry name" value="GMC_oxred_C"/>
    <property type="match status" value="1"/>
</dbReference>
<accession>A0A7X0RKB7</accession>
<comment type="caution">
    <text evidence="17">The sequence shown here is derived from an EMBL/GenBank/DDBJ whole genome shotgun (WGS) entry which is preliminary data.</text>
</comment>
<dbReference type="EC" id="1.1.3.6" evidence="13"/>
<dbReference type="EMBL" id="JACKXE010000001">
    <property type="protein sequence ID" value="MBB6628820.1"/>
    <property type="molecule type" value="Genomic_DNA"/>
</dbReference>
<organism evidence="17 18">
    <name type="scientific">Nocardioides luti</name>
    <dbReference type="NCBI Taxonomy" id="2761101"/>
    <lineage>
        <taxon>Bacteria</taxon>
        <taxon>Bacillati</taxon>
        <taxon>Actinomycetota</taxon>
        <taxon>Actinomycetes</taxon>
        <taxon>Propionibacteriales</taxon>
        <taxon>Nocardioidaceae</taxon>
        <taxon>Nocardioides</taxon>
    </lineage>
</organism>
<keyword evidence="7" id="KW-0443">Lipid metabolism</keyword>